<evidence type="ECO:0000256" key="1">
    <source>
        <dbReference type="SAM" id="MobiDB-lite"/>
    </source>
</evidence>
<sequence>ARLARPGEDQRNKAGENPPTGEHWRESASFSLPLATARSARAQEHTRSPGLAARLAQRPCIS</sequence>
<protein>
    <submittedName>
        <fullName evidence="2">Uncharacterized protein</fullName>
    </submittedName>
</protein>
<dbReference type="Proteomes" id="UP000265520">
    <property type="component" value="Unassembled WGS sequence"/>
</dbReference>
<feature type="compositionally biased region" description="Basic and acidic residues" evidence="1">
    <location>
        <begin position="1"/>
        <end position="14"/>
    </location>
</feature>
<evidence type="ECO:0000313" key="3">
    <source>
        <dbReference type="Proteomes" id="UP000265520"/>
    </source>
</evidence>
<organism evidence="2 3">
    <name type="scientific">Trifolium medium</name>
    <dbReference type="NCBI Taxonomy" id="97028"/>
    <lineage>
        <taxon>Eukaryota</taxon>
        <taxon>Viridiplantae</taxon>
        <taxon>Streptophyta</taxon>
        <taxon>Embryophyta</taxon>
        <taxon>Tracheophyta</taxon>
        <taxon>Spermatophyta</taxon>
        <taxon>Magnoliopsida</taxon>
        <taxon>eudicotyledons</taxon>
        <taxon>Gunneridae</taxon>
        <taxon>Pentapetalae</taxon>
        <taxon>rosids</taxon>
        <taxon>fabids</taxon>
        <taxon>Fabales</taxon>
        <taxon>Fabaceae</taxon>
        <taxon>Papilionoideae</taxon>
        <taxon>50 kb inversion clade</taxon>
        <taxon>NPAAA clade</taxon>
        <taxon>Hologalegina</taxon>
        <taxon>IRL clade</taxon>
        <taxon>Trifolieae</taxon>
        <taxon>Trifolium</taxon>
    </lineage>
</organism>
<proteinExistence type="predicted"/>
<feature type="region of interest" description="Disordered" evidence="1">
    <location>
        <begin position="1"/>
        <end position="62"/>
    </location>
</feature>
<dbReference type="AlphaFoldDB" id="A0A392VUH1"/>
<evidence type="ECO:0000313" key="2">
    <source>
        <dbReference type="EMBL" id="MCI90365.1"/>
    </source>
</evidence>
<reference evidence="2 3" key="1">
    <citation type="journal article" date="2018" name="Front. Plant Sci.">
        <title>Red Clover (Trifolium pratense) and Zigzag Clover (T. medium) - A Picture of Genomic Similarities and Differences.</title>
        <authorList>
            <person name="Dluhosova J."/>
            <person name="Istvanek J."/>
            <person name="Nedelnik J."/>
            <person name="Repkova J."/>
        </authorList>
    </citation>
    <scope>NUCLEOTIDE SEQUENCE [LARGE SCALE GENOMIC DNA]</scope>
    <source>
        <strain evidence="3">cv. 10/8</strain>
        <tissue evidence="2">Leaf</tissue>
    </source>
</reference>
<accession>A0A392VUH1</accession>
<name>A0A392VUH1_9FABA</name>
<feature type="non-terminal residue" evidence="2">
    <location>
        <position position="1"/>
    </location>
</feature>
<keyword evidence="3" id="KW-1185">Reference proteome</keyword>
<dbReference type="EMBL" id="LXQA011242668">
    <property type="protein sequence ID" value="MCI90365.1"/>
    <property type="molecule type" value="Genomic_DNA"/>
</dbReference>
<comment type="caution">
    <text evidence="2">The sequence shown here is derived from an EMBL/GenBank/DDBJ whole genome shotgun (WGS) entry which is preliminary data.</text>
</comment>